<evidence type="ECO:0000313" key="2">
    <source>
        <dbReference type="EMBL" id="SHI96842.1"/>
    </source>
</evidence>
<evidence type="ECO:0000259" key="1">
    <source>
        <dbReference type="Pfam" id="PF01902"/>
    </source>
</evidence>
<keyword evidence="3" id="KW-1185">Reference proteome</keyword>
<name>A0A1M6FGX2_9FLAO</name>
<feature type="domain" description="Diphthamide synthase" evidence="1">
    <location>
        <begin position="3"/>
        <end position="205"/>
    </location>
</feature>
<dbReference type="Gene3D" id="3.90.1490.10">
    <property type="entry name" value="putative n-type atp pyrophosphatase, domain 2"/>
    <property type="match status" value="1"/>
</dbReference>
<gene>
    <name evidence="2" type="ORF">SAMN04488096_106133</name>
</gene>
<dbReference type="InterPro" id="IPR014729">
    <property type="entry name" value="Rossmann-like_a/b/a_fold"/>
</dbReference>
<dbReference type="PIRSF" id="PIRSF039123">
    <property type="entry name" value="Diphthamide_synthase"/>
    <property type="match status" value="1"/>
</dbReference>
<dbReference type="STRING" id="579105.SAMN04488096_106133"/>
<dbReference type="InterPro" id="IPR030662">
    <property type="entry name" value="DPH6/MJ0570"/>
</dbReference>
<dbReference type="EMBL" id="FQYY01000006">
    <property type="protein sequence ID" value="SHI96842.1"/>
    <property type="molecule type" value="Genomic_DNA"/>
</dbReference>
<evidence type="ECO:0000313" key="3">
    <source>
        <dbReference type="Proteomes" id="UP000184225"/>
    </source>
</evidence>
<accession>A0A1M6FGX2</accession>
<dbReference type="Gene3D" id="3.40.50.620">
    <property type="entry name" value="HUPs"/>
    <property type="match status" value="1"/>
</dbReference>
<dbReference type="RefSeq" id="WP_073151391.1">
    <property type="nucleotide sequence ID" value="NZ_FQYY01000006.1"/>
</dbReference>
<dbReference type="CDD" id="cd01994">
    <property type="entry name" value="AANH_PF0828-like"/>
    <property type="match status" value="1"/>
</dbReference>
<sequence>MNKTYLNWSSGKDAMLALHHLQSSSNFSVEKLVTTVNSDYNRVSMHGLPISLLEKQAESLQLPLHQIPLDGDVSMQVYNQTMQRHVSLLKEEKFTHTVFGDIFLEDLKTYRENELQKVGVTPVFPLWKKDTKSLVEEFINLGYKAIVVCVNANYLDESFCGRIVDAEFLNDLPENVDACGENGEFHTFVFDGPLFSFPIEFEIGEKVLRDYTPSNEDDCYQESQSWDHKFWYVDLKLK</sequence>
<protein>
    <submittedName>
        <fullName evidence="2">MJ0570-related uncharacterized domain-containing protein</fullName>
    </submittedName>
</protein>
<dbReference type="Proteomes" id="UP000184225">
    <property type="component" value="Unassembled WGS sequence"/>
</dbReference>
<dbReference type="OrthoDB" id="3572539at2"/>
<dbReference type="AlphaFoldDB" id="A0A1M6FGX2"/>
<dbReference type="SUPFAM" id="SSF52402">
    <property type="entry name" value="Adenine nucleotide alpha hydrolases-like"/>
    <property type="match status" value="1"/>
</dbReference>
<dbReference type="InterPro" id="IPR002761">
    <property type="entry name" value="Diphthami_syn_dom"/>
</dbReference>
<reference evidence="2 3" key="1">
    <citation type="submission" date="2016-11" db="EMBL/GenBank/DDBJ databases">
        <authorList>
            <person name="Jaros S."/>
            <person name="Januszkiewicz K."/>
            <person name="Wedrychowicz H."/>
        </authorList>
    </citation>
    <scope>NUCLEOTIDE SEQUENCE [LARGE SCALE GENOMIC DNA]</scope>
    <source>
        <strain evidence="2 3">DSM 21425</strain>
    </source>
</reference>
<dbReference type="NCBIfam" id="TIGR00290">
    <property type="entry name" value="MJ0570_dom"/>
    <property type="match status" value="1"/>
</dbReference>
<organism evidence="2 3">
    <name type="scientific">Mesonia phycicola</name>
    <dbReference type="NCBI Taxonomy" id="579105"/>
    <lineage>
        <taxon>Bacteria</taxon>
        <taxon>Pseudomonadati</taxon>
        <taxon>Bacteroidota</taxon>
        <taxon>Flavobacteriia</taxon>
        <taxon>Flavobacteriales</taxon>
        <taxon>Flavobacteriaceae</taxon>
        <taxon>Mesonia</taxon>
    </lineage>
</organism>
<proteinExistence type="predicted"/>
<dbReference type="Pfam" id="PF01902">
    <property type="entry name" value="Diphthami_syn_2"/>
    <property type="match status" value="1"/>
</dbReference>